<feature type="compositionally biased region" description="Low complexity" evidence="1">
    <location>
        <begin position="124"/>
        <end position="160"/>
    </location>
</feature>
<evidence type="ECO:0000256" key="2">
    <source>
        <dbReference type="SAM" id="SignalP"/>
    </source>
</evidence>
<keyword evidence="5" id="KW-1185">Reference proteome</keyword>
<dbReference type="GeneID" id="30176999"/>
<dbReference type="SMART" id="SM00321">
    <property type="entry name" value="WSC"/>
    <property type="match status" value="1"/>
</dbReference>
<reference evidence="4 5" key="1">
    <citation type="journal article" date="2016" name="Proc. Natl. Acad. Sci. U.S.A.">
        <title>Comparative genomics of biotechnologically important yeasts.</title>
        <authorList>
            <person name="Riley R."/>
            <person name="Haridas S."/>
            <person name="Wolfe K.H."/>
            <person name="Lopes M.R."/>
            <person name="Hittinger C.T."/>
            <person name="Goeker M."/>
            <person name="Salamov A.A."/>
            <person name="Wisecaver J.H."/>
            <person name="Long T.M."/>
            <person name="Calvey C.H."/>
            <person name="Aerts A.L."/>
            <person name="Barry K.W."/>
            <person name="Choi C."/>
            <person name="Clum A."/>
            <person name="Coughlan A.Y."/>
            <person name="Deshpande S."/>
            <person name="Douglass A.P."/>
            <person name="Hanson S.J."/>
            <person name="Klenk H.-P."/>
            <person name="LaButti K.M."/>
            <person name="Lapidus A."/>
            <person name="Lindquist E.A."/>
            <person name="Lipzen A.M."/>
            <person name="Meier-Kolthoff J.P."/>
            <person name="Ohm R.A."/>
            <person name="Otillar R.P."/>
            <person name="Pangilinan J.L."/>
            <person name="Peng Y."/>
            <person name="Rokas A."/>
            <person name="Rosa C.A."/>
            <person name="Scheuner C."/>
            <person name="Sibirny A.A."/>
            <person name="Slot J.C."/>
            <person name="Stielow J.B."/>
            <person name="Sun H."/>
            <person name="Kurtzman C.P."/>
            <person name="Blackwell M."/>
            <person name="Grigoriev I.V."/>
            <person name="Jeffries T.W."/>
        </authorList>
    </citation>
    <scope>NUCLEOTIDE SEQUENCE [LARGE SCALE GENOMIC DNA]</scope>
    <source>
        <strain evidence="4 5">NRRL Y-2026</strain>
    </source>
</reference>
<accession>A0A1E3NHN0</accession>
<evidence type="ECO:0000259" key="3">
    <source>
        <dbReference type="PROSITE" id="PS51212"/>
    </source>
</evidence>
<dbReference type="Proteomes" id="UP000094455">
    <property type="component" value="Unassembled WGS sequence"/>
</dbReference>
<evidence type="ECO:0000256" key="1">
    <source>
        <dbReference type="SAM" id="MobiDB-lite"/>
    </source>
</evidence>
<feature type="region of interest" description="Disordered" evidence="1">
    <location>
        <begin position="124"/>
        <end position="167"/>
    </location>
</feature>
<proteinExistence type="predicted"/>
<organism evidence="4 5">
    <name type="scientific">Pichia membranifaciens NRRL Y-2026</name>
    <dbReference type="NCBI Taxonomy" id="763406"/>
    <lineage>
        <taxon>Eukaryota</taxon>
        <taxon>Fungi</taxon>
        <taxon>Dikarya</taxon>
        <taxon>Ascomycota</taxon>
        <taxon>Saccharomycotina</taxon>
        <taxon>Pichiomycetes</taxon>
        <taxon>Pichiales</taxon>
        <taxon>Pichiaceae</taxon>
        <taxon>Pichia</taxon>
    </lineage>
</organism>
<feature type="domain" description="WSC" evidence="3">
    <location>
        <begin position="23"/>
        <end position="109"/>
    </location>
</feature>
<dbReference type="OrthoDB" id="5985073at2759"/>
<dbReference type="Pfam" id="PF01822">
    <property type="entry name" value="WSC"/>
    <property type="match status" value="1"/>
</dbReference>
<dbReference type="PROSITE" id="PS51212">
    <property type="entry name" value="WSC"/>
    <property type="match status" value="1"/>
</dbReference>
<dbReference type="InterPro" id="IPR002889">
    <property type="entry name" value="WSC_carb-bd"/>
</dbReference>
<name>A0A1E3NHN0_9ASCO</name>
<dbReference type="STRING" id="763406.A0A1E3NHN0"/>
<feature type="signal peptide" evidence="2">
    <location>
        <begin position="1"/>
        <end position="22"/>
    </location>
</feature>
<sequence>MRTTFLIPTLVSLLSHIHGADATGQRVGCFGSVPSSYVSQGTNIYQSSDKCSSACSSYDFFAMTQGNECYCGSSYPSSVDGSNACSVACVGYPAENCGGSSAFVVMAQAGVDLSSYSNAASSSSAASSESPSSSSSSSTPASSSLSPSTTVSSASSSASSRRLSDGSLADATDYAKKVLRVANPDDEQSVYNHH</sequence>
<dbReference type="AlphaFoldDB" id="A0A1E3NHN0"/>
<dbReference type="RefSeq" id="XP_019016755.1">
    <property type="nucleotide sequence ID" value="XM_019160312.1"/>
</dbReference>
<gene>
    <name evidence="4" type="ORF">PICMEDRAFT_142929</name>
</gene>
<evidence type="ECO:0000313" key="5">
    <source>
        <dbReference type="Proteomes" id="UP000094455"/>
    </source>
</evidence>
<keyword evidence="2" id="KW-0732">Signal</keyword>
<protein>
    <recommendedName>
        <fullName evidence="3">WSC domain-containing protein</fullName>
    </recommendedName>
</protein>
<evidence type="ECO:0000313" key="4">
    <source>
        <dbReference type="EMBL" id="ODQ45642.1"/>
    </source>
</evidence>
<dbReference type="EMBL" id="KV454004">
    <property type="protein sequence ID" value="ODQ45642.1"/>
    <property type="molecule type" value="Genomic_DNA"/>
</dbReference>
<feature type="chain" id="PRO_5009133373" description="WSC domain-containing protein" evidence="2">
    <location>
        <begin position="23"/>
        <end position="194"/>
    </location>
</feature>